<sequence>MLEYDYPSMWLTPLENYPMSEIETEDADKFMEATIFYDAELKPSKQTDGLTEATLVALETGELTPLVKEELKYTIQSRRLANGQGELGVEFSEPEQGQLTEEEKEKIIKRREQNKLAARRFRQRRRAKGPVYAKQVNELEADNTRKLAEIRRLREERDELQAMLQNHLLISVFILLCYFVERVKATLVEIGGPVISGGFSTFLAFVLLAVSKSYVFTTFFKVLFLVVIFGLFHGLVYLPVLLSMIGPAAYLSADRRYQHDQKENDEENGVDNYAMEKQAPTLIVWMMVFIFHVFQFPPPDYDNERKDKVYIPPPDYTPPMTRKYSNRVSPEKDEYHGFLELD</sequence>
<evidence type="ECO:0000256" key="3">
    <source>
        <dbReference type="SAM" id="Phobius"/>
    </source>
</evidence>
<dbReference type="PANTHER" id="PTHR10796:SF130">
    <property type="entry name" value="PATCHED DOMAIN-CONTAINING PROTEIN 3-LIKE PROTEIN"/>
    <property type="match status" value="1"/>
</dbReference>
<dbReference type="Gene3D" id="1.20.5.170">
    <property type="match status" value="1"/>
</dbReference>
<dbReference type="InterPro" id="IPR004827">
    <property type="entry name" value="bZIP"/>
</dbReference>
<dbReference type="InterPro" id="IPR051697">
    <property type="entry name" value="Patched_domain-protein"/>
</dbReference>
<evidence type="ECO:0000313" key="5">
    <source>
        <dbReference type="EMBL" id="CAC5405839.1"/>
    </source>
</evidence>
<organism evidence="5 6">
    <name type="scientific">Mytilus coruscus</name>
    <name type="common">Sea mussel</name>
    <dbReference type="NCBI Taxonomy" id="42192"/>
    <lineage>
        <taxon>Eukaryota</taxon>
        <taxon>Metazoa</taxon>
        <taxon>Spiralia</taxon>
        <taxon>Lophotrochozoa</taxon>
        <taxon>Mollusca</taxon>
        <taxon>Bivalvia</taxon>
        <taxon>Autobranchia</taxon>
        <taxon>Pteriomorphia</taxon>
        <taxon>Mytilida</taxon>
        <taxon>Mytiloidea</taxon>
        <taxon>Mytilidae</taxon>
        <taxon>Mytilinae</taxon>
        <taxon>Mytilus</taxon>
    </lineage>
</organism>
<dbReference type="SUPFAM" id="SSF82866">
    <property type="entry name" value="Multidrug efflux transporter AcrB transmembrane domain"/>
    <property type="match status" value="1"/>
</dbReference>
<dbReference type="SUPFAM" id="SSF57959">
    <property type="entry name" value="Leucine zipper domain"/>
    <property type="match status" value="1"/>
</dbReference>
<accession>A0A6J8DD32</accession>
<evidence type="ECO:0000313" key="6">
    <source>
        <dbReference type="Proteomes" id="UP000507470"/>
    </source>
</evidence>
<keyword evidence="6" id="KW-1185">Reference proteome</keyword>
<keyword evidence="3" id="KW-1133">Transmembrane helix</keyword>
<feature type="domain" description="BZIP" evidence="4">
    <location>
        <begin position="104"/>
        <end position="167"/>
    </location>
</feature>
<keyword evidence="3" id="KW-0472">Membrane</keyword>
<dbReference type="AlphaFoldDB" id="A0A6J8DD32"/>
<evidence type="ECO:0000256" key="1">
    <source>
        <dbReference type="SAM" id="Coils"/>
    </source>
</evidence>
<feature type="region of interest" description="Disordered" evidence="2">
    <location>
        <begin position="315"/>
        <end position="342"/>
    </location>
</feature>
<dbReference type="GO" id="GO:0003700">
    <property type="term" value="F:DNA-binding transcription factor activity"/>
    <property type="evidence" value="ECO:0007669"/>
    <property type="project" value="InterPro"/>
</dbReference>
<gene>
    <name evidence="5" type="ORF">MCOR_39488</name>
</gene>
<keyword evidence="3" id="KW-0812">Transmembrane</keyword>
<dbReference type="PANTHER" id="PTHR10796">
    <property type="entry name" value="PATCHED-RELATED"/>
    <property type="match status" value="1"/>
</dbReference>
<evidence type="ECO:0000256" key="2">
    <source>
        <dbReference type="SAM" id="MobiDB-lite"/>
    </source>
</evidence>
<dbReference type="EMBL" id="CACVKT020007140">
    <property type="protein sequence ID" value="CAC5405839.1"/>
    <property type="molecule type" value="Genomic_DNA"/>
</dbReference>
<dbReference type="PROSITE" id="PS00036">
    <property type="entry name" value="BZIP_BASIC"/>
    <property type="match status" value="1"/>
</dbReference>
<dbReference type="Proteomes" id="UP000507470">
    <property type="component" value="Unassembled WGS sequence"/>
</dbReference>
<name>A0A6J8DD32_MYTCO</name>
<dbReference type="GO" id="GO:0016020">
    <property type="term" value="C:membrane"/>
    <property type="evidence" value="ECO:0007669"/>
    <property type="project" value="TreeGrafter"/>
</dbReference>
<dbReference type="OrthoDB" id="2596881at2759"/>
<dbReference type="PROSITE" id="PS50217">
    <property type="entry name" value="BZIP"/>
    <property type="match status" value="1"/>
</dbReference>
<protein>
    <recommendedName>
        <fullName evidence="4">BZIP domain-containing protein</fullName>
    </recommendedName>
</protein>
<keyword evidence="1" id="KW-0175">Coiled coil</keyword>
<feature type="transmembrane region" description="Helical" evidence="3">
    <location>
        <begin position="162"/>
        <end position="181"/>
    </location>
</feature>
<feature type="transmembrane region" description="Helical" evidence="3">
    <location>
        <begin position="279"/>
        <end position="296"/>
    </location>
</feature>
<feature type="transmembrane region" description="Helical" evidence="3">
    <location>
        <begin position="222"/>
        <end position="245"/>
    </location>
</feature>
<reference evidence="5 6" key="1">
    <citation type="submission" date="2020-06" db="EMBL/GenBank/DDBJ databases">
        <authorList>
            <person name="Li R."/>
            <person name="Bekaert M."/>
        </authorList>
    </citation>
    <scope>NUCLEOTIDE SEQUENCE [LARGE SCALE GENOMIC DNA]</scope>
    <source>
        <strain evidence="6">wild</strain>
    </source>
</reference>
<dbReference type="InterPro" id="IPR046347">
    <property type="entry name" value="bZIP_sf"/>
</dbReference>
<proteinExistence type="predicted"/>
<feature type="coiled-coil region" evidence="1">
    <location>
        <begin position="136"/>
        <end position="170"/>
    </location>
</feature>
<evidence type="ECO:0000259" key="4">
    <source>
        <dbReference type="PROSITE" id="PS50217"/>
    </source>
</evidence>
<feature type="transmembrane region" description="Helical" evidence="3">
    <location>
        <begin position="187"/>
        <end position="210"/>
    </location>
</feature>
<dbReference type="SMART" id="SM00338">
    <property type="entry name" value="BRLZ"/>
    <property type="match status" value="1"/>
</dbReference>
<feature type="compositionally biased region" description="Basic and acidic residues" evidence="2">
    <location>
        <begin position="329"/>
        <end position="342"/>
    </location>
</feature>